<dbReference type="AlphaFoldDB" id="A0A1I3UUG2"/>
<reference evidence="2 3" key="1">
    <citation type="submission" date="2016-10" db="EMBL/GenBank/DDBJ databases">
        <authorList>
            <person name="de Groot N.N."/>
        </authorList>
    </citation>
    <scope>NUCLEOTIDE SEQUENCE [LARGE SCALE GENOMIC DNA]</scope>
    <source>
        <strain evidence="2 3">DSM 44778</strain>
    </source>
</reference>
<dbReference type="SUPFAM" id="SSF47413">
    <property type="entry name" value="lambda repressor-like DNA-binding domains"/>
    <property type="match status" value="1"/>
</dbReference>
<dbReference type="STRING" id="46223.SAMN05421852_12714"/>
<gene>
    <name evidence="2" type="ORF">SAMN05421852_12714</name>
</gene>
<proteinExistence type="predicted"/>
<dbReference type="Pfam" id="PF01381">
    <property type="entry name" value="HTH_3"/>
    <property type="match status" value="1"/>
</dbReference>
<dbReference type="PROSITE" id="PS50943">
    <property type="entry name" value="HTH_CROC1"/>
    <property type="match status" value="1"/>
</dbReference>
<keyword evidence="3" id="KW-1185">Reference proteome</keyword>
<dbReference type="GO" id="GO:0003677">
    <property type="term" value="F:DNA binding"/>
    <property type="evidence" value="ECO:0007669"/>
    <property type="project" value="InterPro"/>
</dbReference>
<dbReference type="InterPro" id="IPR010982">
    <property type="entry name" value="Lambda_DNA-bd_dom_sf"/>
</dbReference>
<evidence type="ECO:0000313" key="2">
    <source>
        <dbReference type="EMBL" id="SFJ85481.1"/>
    </source>
</evidence>
<dbReference type="Proteomes" id="UP000199545">
    <property type="component" value="Unassembled WGS sequence"/>
</dbReference>
<sequence length="175" mass="20515">MVFLKGLFSSLRGDFVRIHSEQQYVKAKKELEENEQYRAEELRKMQEEGYTPEMIGIAFCQLDCVLSGLRRDVREYEDVVSGNFDKEKVTIDELGSHLIKLRIWKGLSQTELAERLGVSPAQVCKDEKNEYQNISMRKLNRILQALHVEKLTIIQKINTPTCNLNKRWLQANRRK</sequence>
<dbReference type="SMART" id="SM00530">
    <property type="entry name" value="HTH_XRE"/>
    <property type="match status" value="1"/>
</dbReference>
<accession>A0A1I3UUG2</accession>
<dbReference type="Gene3D" id="1.10.260.40">
    <property type="entry name" value="lambda repressor-like DNA-binding domains"/>
    <property type="match status" value="1"/>
</dbReference>
<feature type="domain" description="HTH cro/C1-type" evidence="1">
    <location>
        <begin position="98"/>
        <end position="154"/>
    </location>
</feature>
<dbReference type="EMBL" id="FORR01000027">
    <property type="protein sequence ID" value="SFJ85481.1"/>
    <property type="molecule type" value="Genomic_DNA"/>
</dbReference>
<evidence type="ECO:0000259" key="1">
    <source>
        <dbReference type="PROSITE" id="PS50943"/>
    </source>
</evidence>
<dbReference type="InterPro" id="IPR001387">
    <property type="entry name" value="Cro/C1-type_HTH"/>
</dbReference>
<evidence type="ECO:0000313" key="3">
    <source>
        <dbReference type="Proteomes" id="UP000199545"/>
    </source>
</evidence>
<organism evidence="2 3">
    <name type="scientific">Thermoflavimicrobium dichotomicum</name>
    <dbReference type="NCBI Taxonomy" id="46223"/>
    <lineage>
        <taxon>Bacteria</taxon>
        <taxon>Bacillati</taxon>
        <taxon>Bacillota</taxon>
        <taxon>Bacilli</taxon>
        <taxon>Bacillales</taxon>
        <taxon>Thermoactinomycetaceae</taxon>
        <taxon>Thermoflavimicrobium</taxon>
    </lineage>
</organism>
<name>A0A1I3UUG2_9BACL</name>
<protein>
    <submittedName>
        <fullName evidence="2">Helix-turn-helix domain-containing protein</fullName>
    </submittedName>
</protein>
<dbReference type="CDD" id="cd00093">
    <property type="entry name" value="HTH_XRE"/>
    <property type="match status" value="1"/>
</dbReference>